<feature type="region of interest" description="Disordered" evidence="1">
    <location>
        <begin position="106"/>
        <end position="139"/>
    </location>
</feature>
<sequence length="188" mass="21886">MRKFQWLLMAAISLYMCAFIRSDELRDEPHETFAADKQEESANQSEEAPKLSEEEIKVVQRAFQDILPTLSQDCRTEIEASSGNIDQVSEECKNDVNKKMLARIEEREARKARKESQTEKKQKTKRTKRKKKYAKSKTGKKSNGMRELMIIVYFFAAVFVVVIGYVLFVNRKLKAAGKYFPEDEKKED</sequence>
<feature type="compositionally biased region" description="Basic residues" evidence="1">
    <location>
        <begin position="122"/>
        <end position="139"/>
    </location>
</feature>
<reference evidence="4" key="2">
    <citation type="submission" date="2011-02" db="EMBL/GenBank/DDBJ databases">
        <authorList>
            <person name="MacLean D."/>
        </authorList>
    </citation>
    <scope>NUCLEOTIDE SEQUENCE</scope>
</reference>
<keyword evidence="2" id="KW-1133">Transmembrane helix</keyword>
<evidence type="ECO:0000256" key="1">
    <source>
        <dbReference type="SAM" id="MobiDB-lite"/>
    </source>
</evidence>
<gene>
    <name evidence="4" type="primary">AlNc14C10G1242</name>
    <name evidence="4" type="ORF">ALNC14_014240</name>
</gene>
<keyword evidence="2" id="KW-0812">Transmembrane</keyword>
<evidence type="ECO:0000313" key="4">
    <source>
        <dbReference type="EMBL" id="CCA15281.1"/>
    </source>
</evidence>
<feature type="region of interest" description="Disordered" evidence="1">
    <location>
        <begin position="32"/>
        <end position="52"/>
    </location>
</feature>
<protein>
    <submittedName>
        <fullName evidence="4">AlNc14C10G1242 protein</fullName>
    </submittedName>
</protein>
<dbReference type="EMBL" id="FR824055">
    <property type="protein sequence ID" value="CCA15281.1"/>
    <property type="molecule type" value="Genomic_DNA"/>
</dbReference>
<keyword evidence="3" id="KW-0732">Signal</keyword>
<feature type="compositionally biased region" description="Basic and acidic residues" evidence="1">
    <location>
        <begin position="106"/>
        <end position="121"/>
    </location>
</feature>
<dbReference type="HOGENOM" id="CLU_1345581_0_0_1"/>
<evidence type="ECO:0000256" key="2">
    <source>
        <dbReference type="SAM" id="Phobius"/>
    </source>
</evidence>
<accession>F0W2J5</accession>
<reference evidence="4" key="1">
    <citation type="journal article" date="2011" name="PLoS Biol.">
        <title>Gene gain and loss during evolution of obligate parasitism in the white rust pathogen of Arabidopsis thaliana.</title>
        <authorList>
            <person name="Kemen E."/>
            <person name="Gardiner A."/>
            <person name="Schultz-Larsen T."/>
            <person name="Kemen A.C."/>
            <person name="Balmuth A.L."/>
            <person name="Robert-Seilaniantz A."/>
            <person name="Bailey K."/>
            <person name="Holub E."/>
            <person name="Studholme D.J."/>
            <person name="Maclean D."/>
            <person name="Jones J.D."/>
        </authorList>
    </citation>
    <scope>NUCLEOTIDE SEQUENCE</scope>
</reference>
<proteinExistence type="predicted"/>
<organism evidence="4">
    <name type="scientific">Albugo laibachii Nc14</name>
    <dbReference type="NCBI Taxonomy" id="890382"/>
    <lineage>
        <taxon>Eukaryota</taxon>
        <taxon>Sar</taxon>
        <taxon>Stramenopiles</taxon>
        <taxon>Oomycota</taxon>
        <taxon>Peronosporomycetes</taxon>
        <taxon>Albuginales</taxon>
        <taxon>Albuginaceae</taxon>
        <taxon>Albugo</taxon>
    </lineage>
</organism>
<feature type="signal peptide" evidence="3">
    <location>
        <begin position="1"/>
        <end position="22"/>
    </location>
</feature>
<name>F0W2J5_9STRA</name>
<feature type="chain" id="PRO_5003259099" evidence="3">
    <location>
        <begin position="23"/>
        <end position="188"/>
    </location>
</feature>
<dbReference type="AlphaFoldDB" id="F0W2J5"/>
<keyword evidence="2" id="KW-0472">Membrane</keyword>
<evidence type="ECO:0000256" key="3">
    <source>
        <dbReference type="SAM" id="SignalP"/>
    </source>
</evidence>
<feature type="transmembrane region" description="Helical" evidence="2">
    <location>
        <begin position="148"/>
        <end position="168"/>
    </location>
</feature>